<keyword evidence="8" id="KW-0067">ATP-binding</keyword>
<dbReference type="SUPFAM" id="SSF52540">
    <property type="entry name" value="P-loop containing nucleoside triphosphate hydrolases"/>
    <property type="match status" value="1"/>
</dbReference>
<accession>A0A1G5GA93</accession>
<sequence length="161" mass="17894">MNQTHEQWVYHSHSIADTETLAAALAAQAQAGMVIALDGDLGAGKTAFSQKFAWHLGVRDVVSSPTFTLIKEYEGRLPLYHMDVYRISLEEADELGLEEYFYGPGVSLVEWSSIIPELLPEEHLHVHIETTGLEDRTITLDGYGEGYAALCRQFRQNGVIG</sequence>
<dbReference type="Gene3D" id="3.40.50.300">
    <property type="entry name" value="P-loop containing nucleotide triphosphate hydrolases"/>
    <property type="match status" value="1"/>
</dbReference>
<evidence type="ECO:0000256" key="1">
    <source>
        <dbReference type="ARBA" id="ARBA00004496"/>
    </source>
</evidence>
<dbReference type="EMBL" id="FMVM01000005">
    <property type="protein sequence ID" value="SCY48277.1"/>
    <property type="molecule type" value="Genomic_DNA"/>
</dbReference>
<dbReference type="Proteomes" id="UP000198538">
    <property type="component" value="Unassembled WGS sequence"/>
</dbReference>
<keyword evidence="12" id="KW-1185">Reference proteome</keyword>
<dbReference type="AlphaFoldDB" id="A0A1G5GA93"/>
<evidence type="ECO:0000313" key="12">
    <source>
        <dbReference type="Proteomes" id="UP000198538"/>
    </source>
</evidence>
<evidence type="ECO:0000256" key="3">
    <source>
        <dbReference type="ARBA" id="ARBA00019010"/>
    </source>
</evidence>
<keyword evidence="9" id="KW-0460">Magnesium</keyword>
<organism evidence="11 12">
    <name type="scientific">Paenibacillus polysaccharolyticus</name>
    <dbReference type="NCBI Taxonomy" id="582692"/>
    <lineage>
        <taxon>Bacteria</taxon>
        <taxon>Bacillati</taxon>
        <taxon>Bacillota</taxon>
        <taxon>Bacilli</taxon>
        <taxon>Bacillales</taxon>
        <taxon>Paenibacillaceae</taxon>
        <taxon>Paenibacillus</taxon>
    </lineage>
</organism>
<gene>
    <name evidence="11" type="ORF">SAMN05720606_105176</name>
</gene>
<evidence type="ECO:0000256" key="9">
    <source>
        <dbReference type="ARBA" id="ARBA00022842"/>
    </source>
</evidence>
<comment type="subcellular location">
    <subcellularLocation>
        <location evidence="1">Cytoplasm</location>
    </subcellularLocation>
</comment>
<evidence type="ECO:0000256" key="2">
    <source>
        <dbReference type="ARBA" id="ARBA00007599"/>
    </source>
</evidence>
<reference evidence="12" key="1">
    <citation type="submission" date="2016-10" db="EMBL/GenBank/DDBJ databases">
        <authorList>
            <person name="Varghese N."/>
            <person name="Submissions S."/>
        </authorList>
    </citation>
    <scope>NUCLEOTIDE SEQUENCE [LARGE SCALE GENOMIC DNA]</scope>
    <source>
        <strain evidence="12">BL9</strain>
    </source>
</reference>
<comment type="similarity">
    <text evidence="2">Belongs to the TsaE family.</text>
</comment>
<name>A0A1G5GA93_9BACL</name>
<evidence type="ECO:0000256" key="7">
    <source>
        <dbReference type="ARBA" id="ARBA00022741"/>
    </source>
</evidence>
<dbReference type="GO" id="GO:0005737">
    <property type="term" value="C:cytoplasm"/>
    <property type="evidence" value="ECO:0007669"/>
    <property type="project" value="UniProtKB-SubCell"/>
</dbReference>
<dbReference type="GO" id="GO:0005524">
    <property type="term" value="F:ATP binding"/>
    <property type="evidence" value="ECO:0007669"/>
    <property type="project" value="UniProtKB-KW"/>
</dbReference>
<keyword evidence="6" id="KW-0479">Metal-binding</keyword>
<dbReference type="PANTHER" id="PTHR33540:SF2">
    <property type="entry name" value="TRNA THREONYLCARBAMOYLADENOSINE BIOSYNTHESIS PROTEIN TSAE"/>
    <property type="match status" value="1"/>
</dbReference>
<dbReference type="InterPro" id="IPR003442">
    <property type="entry name" value="T6A_TsaE"/>
</dbReference>
<keyword evidence="7" id="KW-0547">Nucleotide-binding</keyword>
<dbReference type="PANTHER" id="PTHR33540">
    <property type="entry name" value="TRNA THREONYLCARBAMOYLADENOSINE BIOSYNTHESIS PROTEIN TSAE"/>
    <property type="match status" value="1"/>
</dbReference>
<keyword evidence="4" id="KW-0963">Cytoplasm</keyword>
<evidence type="ECO:0000256" key="10">
    <source>
        <dbReference type="ARBA" id="ARBA00032441"/>
    </source>
</evidence>
<evidence type="ECO:0000313" key="11">
    <source>
        <dbReference type="EMBL" id="SCY48277.1"/>
    </source>
</evidence>
<protein>
    <recommendedName>
        <fullName evidence="3">tRNA threonylcarbamoyladenosine biosynthesis protein TsaE</fullName>
    </recommendedName>
    <alternativeName>
        <fullName evidence="10">t(6)A37 threonylcarbamoyladenosine biosynthesis protein TsaE</fullName>
    </alternativeName>
</protein>
<evidence type="ECO:0000256" key="8">
    <source>
        <dbReference type="ARBA" id="ARBA00022840"/>
    </source>
</evidence>
<dbReference type="STRING" id="582692.SAMN05720606_105176"/>
<evidence type="ECO:0000256" key="4">
    <source>
        <dbReference type="ARBA" id="ARBA00022490"/>
    </source>
</evidence>
<dbReference type="GO" id="GO:0046872">
    <property type="term" value="F:metal ion binding"/>
    <property type="evidence" value="ECO:0007669"/>
    <property type="project" value="UniProtKB-KW"/>
</dbReference>
<dbReference type="RefSeq" id="WP_090918226.1">
    <property type="nucleotide sequence ID" value="NZ_FMVM01000005.1"/>
</dbReference>
<dbReference type="InterPro" id="IPR027417">
    <property type="entry name" value="P-loop_NTPase"/>
</dbReference>
<proteinExistence type="inferred from homology"/>
<dbReference type="Pfam" id="PF02367">
    <property type="entry name" value="TsaE"/>
    <property type="match status" value="1"/>
</dbReference>
<dbReference type="NCBIfam" id="TIGR00150">
    <property type="entry name" value="T6A_YjeE"/>
    <property type="match status" value="1"/>
</dbReference>
<dbReference type="GO" id="GO:0002949">
    <property type="term" value="P:tRNA threonylcarbamoyladenosine modification"/>
    <property type="evidence" value="ECO:0007669"/>
    <property type="project" value="InterPro"/>
</dbReference>
<keyword evidence="5" id="KW-0819">tRNA processing</keyword>
<evidence type="ECO:0000256" key="6">
    <source>
        <dbReference type="ARBA" id="ARBA00022723"/>
    </source>
</evidence>
<evidence type="ECO:0000256" key="5">
    <source>
        <dbReference type="ARBA" id="ARBA00022694"/>
    </source>
</evidence>